<organism evidence="2 3">
    <name type="scientific">Reticulomyxa filosa</name>
    <dbReference type="NCBI Taxonomy" id="46433"/>
    <lineage>
        <taxon>Eukaryota</taxon>
        <taxon>Sar</taxon>
        <taxon>Rhizaria</taxon>
        <taxon>Retaria</taxon>
        <taxon>Foraminifera</taxon>
        <taxon>Monothalamids</taxon>
        <taxon>Reticulomyxidae</taxon>
        <taxon>Reticulomyxa</taxon>
    </lineage>
</organism>
<name>X6N123_RETFI</name>
<reference evidence="2 3" key="1">
    <citation type="journal article" date="2013" name="Curr. Biol.">
        <title>The Genome of the Foraminiferan Reticulomyxa filosa.</title>
        <authorList>
            <person name="Glockner G."/>
            <person name="Hulsmann N."/>
            <person name="Schleicher M."/>
            <person name="Noegel A.A."/>
            <person name="Eichinger L."/>
            <person name="Gallinger C."/>
            <person name="Pawlowski J."/>
            <person name="Sierra R."/>
            <person name="Euteneuer U."/>
            <person name="Pillet L."/>
            <person name="Moustafa A."/>
            <person name="Platzer M."/>
            <person name="Groth M."/>
            <person name="Szafranski K."/>
            <person name="Schliwa M."/>
        </authorList>
    </citation>
    <scope>NUCLEOTIDE SEQUENCE [LARGE SCALE GENOMIC DNA]</scope>
</reference>
<dbReference type="AlphaFoldDB" id="X6N123"/>
<accession>X6N123</accession>
<feature type="non-terminal residue" evidence="2">
    <location>
        <position position="1"/>
    </location>
</feature>
<proteinExistence type="predicted"/>
<comment type="caution">
    <text evidence="2">The sequence shown here is derived from an EMBL/GenBank/DDBJ whole genome shotgun (WGS) entry which is preliminary data.</text>
</comment>
<feature type="region of interest" description="Disordered" evidence="1">
    <location>
        <begin position="62"/>
        <end position="85"/>
    </location>
</feature>
<gene>
    <name evidence="2" type="ORF">RFI_17459</name>
</gene>
<evidence type="ECO:0000313" key="2">
    <source>
        <dbReference type="EMBL" id="ETO19771.1"/>
    </source>
</evidence>
<evidence type="ECO:0000256" key="1">
    <source>
        <dbReference type="SAM" id="MobiDB-lite"/>
    </source>
</evidence>
<dbReference type="Proteomes" id="UP000023152">
    <property type="component" value="Unassembled WGS sequence"/>
</dbReference>
<feature type="non-terminal residue" evidence="2">
    <location>
        <position position="208"/>
    </location>
</feature>
<evidence type="ECO:0000313" key="3">
    <source>
        <dbReference type="Proteomes" id="UP000023152"/>
    </source>
</evidence>
<protein>
    <submittedName>
        <fullName evidence="2">Uncharacterized protein</fullName>
    </submittedName>
</protein>
<sequence>IEVDEKKKDIMSIEMIGDNENLNKMFQVGSTPEPVSRTTLSSPDLLIQGQMQKQTRTSLHNIAVNGSSSGGGDGDGDGGRGSHLSNRNLISEHMKSNSNYETGGTTGVMPTSLLVAGGSALSIGNDQQRYIVRAGTEDAMEMQKYLIQNKRHLQIDVHNVITHQKLQCKYFQQKYVAPLDDNMSNASLRGWHFFLFFILRQCLLFHIY</sequence>
<dbReference type="EMBL" id="ASPP01013292">
    <property type="protein sequence ID" value="ETO19771.1"/>
    <property type="molecule type" value="Genomic_DNA"/>
</dbReference>
<keyword evidence="3" id="KW-1185">Reference proteome</keyword>